<dbReference type="CDD" id="cd00121">
    <property type="entry name" value="MATH"/>
    <property type="match status" value="1"/>
</dbReference>
<comment type="caution">
    <text evidence="3">The sequence shown here is derived from an EMBL/GenBank/DDBJ whole genome shotgun (WGS) entry which is preliminary data.</text>
</comment>
<dbReference type="Pfam" id="PF22486">
    <property type="entry name" value="MATH_2"/>
    <property type="match status" value="1"/>
</dbReference>
<organism evidence="3 4">
    <name type="scientific">Clitoria ternatea</name>
    <name type="common">Butterfly pea</name>
    <dbReference type="NCBI Taxonomy" id="43366"/>
    <lineage>
        <taxon>Eukaryota</taxon>
        <taxon>Viridiplantae</taxon>
        <taxon>Streptophyta</taxon>
        <taxon>Embryophyta</taxon>
        <taxon>Tracheophyta</taxon>
        <taxon>Spermatophyta</taxon>
        <taxon>Magnoliopsida</taxon>
        <taxon>eudicotyledons</taxon>
        <taxon>Gunneridae</taxon>
        <taxon>Pentapetalae</taxon>
        <taxon>rosids</taxon>
        <taxon>fabids</taxon>
        <taxon>Fabales</taxon>
        <taxon>Fabaceae</taxon>
        <taxon>Papilionoideae</taxon>
        <taxon>50 kb inversion clade</taxon>
        <taxon>NPAAA clade</taxon>
        <taxon>indigoferoid/millettioid clade</taxon>
        <taxon>Phaseoleae</taxon>
        <taxon>Clitoria</taxon>
    </lineage>
</organism>
<proteinExistence type="predicted"/>
<dbReference type="PROSITE" id="PS50144">
    <property type="entry name" value="MATH"/>
    <property type="match status" value="1"/>
</dbReference>
<feature type="domain" description="MATH" evidence="2">
    <location>
        <begin position="11"/>
        <end position="124"/>
    </location>
</feature>
<keyword evidence="1" id="KW-0175">Coiled coil</keyword>
<evidence type="ECO:0000256" key="1">
    <source>
        <dbReference type="ARBA" id="ARBA00023054"/>
    </source>
</evidence>
<name>A0AAN9IGX1_CLITE</name>
<dbReference type="Gene3D" id="2.60.210.10">
    <property type="entry name" value="Apoptosis, Tumor Necrosis Factor Receptor Associated Protein 2, Chain A"/>
    <property type="match status" value="2"/>
</dbReference>
<protein>
    <recommendedName>
        <fullName evidence="2">MATH domain-containing protein</fullName>
    </recommendedName>
</protein>
<evidence type="ECO:0000313" key="3">
    <source>
        <dbReference type="EMBL" id="KAK7278782.1"/>
    </source>
</evidence>
<dbReference type="SMART" id="SM00061">
    <property type="entry name" value="MATH"/>
    <property type="match status" value="1"/>
</dbReference>
<reference evidence="3 4" key="1">
    <citation type="submission" date="2024-01" db="EMBL/GenBank/DDBJ databases">
        <title>The genomes of 5 underutilized Papilionoideae crops provide insights into root nodulation and disease resistance.</title>
        <authorList>
            <person name="Yuan L."/>
        </authorList>
    </citation>
    <scope>NUCLEOTIDE SEQUENCE [LARGE SCALE GENOMIC DNA]</scope>
    <source>
        <strain evidence="3">LY-2023</strain>
        <tissue evidence="3">Leaf</tissue>
    </source>
</reference>
<evidence type="ECO:0000259" key="2">
    <source>
        <dbReference type="PROSITE" id="PS50144"/>
    </source>
</evidence>
<keyword evidence="4" id="KW-1185">Reference proteome</keyword>
<gene>
    <name evidence="3" type="ORF">RJT34_23818</name>
</gene>
<dbReference type="InterPro" id="IPR050804">
    <property type="entry name" value="MCC"/>
</dbReference>
<dbReference type="AlphaFoldDB" id="A0AAN9IGX1"/>
<accession>A0AAN9IGX1</accession>
<dbReference type="SUPFAM" id="SSF49599">
    <property type="entry name" value="TRAF domain-like"/>
    <property type="match status" value="2"/>
</dbReference>
<dbReference type="PANTHER" id="PTHR46236">
    <property type="entry name" value="TRAF-LIKE SUPERFAMILY PROTEIN"/>
    <property type="match status" value="1"/>
</dbReference>
<evidence type="ECO:0000313" key="4">
    <source>
        <dbReference type="Proteomes" id="UP001359559"/>
    </source>
</evidence>
<sequence length="180" mass="20365">MENQRENDKTFEKFTWKIERFSKLDSKKLYSESFFIDGHTWRIGIRILPKGKGLCHQYLSIYLNAGDEATLPSGWSKSATFKLSLVNQIHANETLTKGSIFNGDGLVGKGSMDMELQMATRIVIFPKRKLGRYEYLSIYLNAGDATTLPCGWSKSATFKVSLVNQIDAHMTLTKVKRNSG</sequence>
<dbReference type="EMBL" id="JAYKXN010000006">
    <property type="protein sequence ID" value="KAK7278782.1"/>
    <property type="molecule type" value="Genomic_DNA"/>
</dbReference>
<dbReference type="InterPro" id="IPR002083">
    <property type="entry name" value="MATH/TRAF_dom"/>
</dbReference>
<dbReference type="PANTHER" id="PTHR46236:SF35">
    <property type="entry name" value="MATH DOMAIN-CONTAINING PROTEIN"/>
    <property type="match status" value="1"/>
</dbReference>
<dbReference type="Proteomes" id="UP001359559">
    <property type="component" value="Unassembled WGS sequence"/>
</dbReference>
<dbReference type="InterPro" id="IPR008974">
    <property type="entry name" value="TRAF-like"/>
</dbReference>